<comment type="function">
    <text evidence="3">Required for maturation of urease via the functional incorporation of the urease nickel metallocenter.</text>
</comment>
<dbReference type="PANTHER" id="PTHR33643:SF1">
    <property type="entry name" value="UREASE ACCESSORY PROTEIN D"/>
    <property type="match status" value="1"/>
</dbReference>
<reference evidence="4" key="1">
    <citation type="submission" date="2018-02" db="EMBL/GenBank/DDBJ databases">
        <authorList>
            <person name="Kim S.-K."/>
            <person name="Jung H.-I."/>
            <person name="Lee S.-W."/>
        </authorList>
    </citation>
    <scope>NUCLEOTIDE SEQUENCE</scope>
    <source>
        <strain evidence="4">SK3146</strain>
    </source>
</reference>
<evidence type="ECO:0000256" key="2">
    <source>
        <dbReference type="ARBA" id="ARBA00023186"/>
    </source>
</evidence>
<accession>A0ABY4RXZ0</accession>
<proteinExistence type="inferred from homology"/>
<protein>
    <recommendedName>
        <fullName evidence="3">Urease accessory protein UreD</fullName>
    </recommendedName>
</protein>
<dbReference type="Proteomes" id="UP001057134">
    <property type="component" value="Chromosome"/>
</dbReference>
<sequence>MDHWTGTLRLVTEQKRGRTLAKDVYYDGALKVTRPTYHDDTGQACYYIMNPGGGYLDGDRYRMDIVLEEQADLLLTTQAATKVYKTPSEPVIQETEMVLKAGSILEYLPDPLIAYKDAEYKQKNVIRMEAGATYIGADILTPGWSPDGAAFSYRLLQLKTEIYINNRLAVFDHLRLVPGLQNLREIGYMEGFSHLGSMIAVMEQADIEFIDSLYLKIADKAEGCRIGLSQLPVPGFILRVFGTSTQKIERIFSECQTILRQQWLGKEAVFLRKY</sequence>
<evidence type="ECO:0000256" key="3">
    <source>
        <dbReference type="HAMAP-Rule" id="MF_01384"/>
    </source>
</evidence>
<evidence type="ECO:0000313" key="5">
    <source>
        <dbReference type="Proteomes" id="UP001057134"/>
    </source>
</evidence>
<comment type="subunit">
    <text evidence="3">UreD, UreF and UreG form a complex that acts as a GTP-hydrolysis-dependent molecular chaperone, activating the urease apoprotein by helping to assemble the nickel containing metallocenter of UreC. The UreE protein probably delivers the nickel.</text>
</comment>
<comment type="subcellular location">
    <subcellularLocation>
        <location evidence="3">Cytoplasm</location>
    </subcellularLocation>
</comment>
<dbReference type="PANTHER" id="PTHR33643">
    <property type="entry name" value="UREASE ACCESSORY PROTEIN D"/>
    <property type="match status" value="1"/>
</dbReference>
<evidence type="ECO:0000313" key="4">
    <source>
        <dbReference type="EMBL" id="UQZ86287.1"/>
    </source>
</evidence>
<dbReference type="EMBL" id="CP027059">
    <property type="protein sequence ID" value="UQZ86287.1"/>
    <property type="molecule type" value="Genomic_DNA"/>
</dbReference>
<reference evidence="4" key="2">
    <citation type="journal article" date="2021" name="J Anim Sci Technol">
        <title>Complete genome sequence of Paenibacillus konkukensis sp. nov. SK3146 as a potential probiotic strain.</title>
        <authorList>
            <person name="Jung H.I."/>
            <person name="Park S."/>
            <person name="Niu K.M."/>
            <person name="Lee S.W."/>
            <person name="Kothari D."/>
            <person name="Yi K.J."/>
            <person name="Kim S.K."/>
        </authorList>
    </citation>
    <scope>NUCLEOTIDE SEQUENCE</scope>
    <source>
        <strain evidence="4">SK3146</strain>
    </source>
</reference>
<keyword evidence="3" id="KW-0996">Nickel insertion</keyword>
<organism evidence="4 5">
    <name type="scientific">Paenibacillus konkukensis</name>
    <dbReference type="NCBI Taxonomy" id="2020716"/>
    <lineage>
        <taxon>Bacteria</taxon>
        <taxon>Bacillati</taxon>
        <taxon>Bacillota</taxon>
        <taxon>Bacilli</taxon>
        <taxon>Bacillales</taxon>
        <taxon>Paenibacillaceae</taxon>
        <taxon>Paenibacillus</taxon>
    </lineage>
</organism>
<dbReference type="RefSeq" id="WP_249861833.1">
    <property type="nucleotide sequence ID" value="NZ_CP027059.1"/>
</dbReference>
<keyword evidence="2 3" id="KW-0143">Chaperone</keyword>
<name>A0ABY4RXZ0_9BACL</name>
<dbReference type="Pfam" id="PF01774">
    <property type="entry name" value="UreD"/>
    <property type="match status" value="1"/>
</dbReference>
<dbReference type="HAMAP" id="MF_01384">
    <property type="entry name" value="UreD"/>
    <property type="match status" value="1"/>
</dbReference>
<keyword evidence="3" id="KW-0963">Cytoplasm</keyword>
<keyword evidence="5" id="KW-1185">Reference proteome</keyword>
<evidence type="ECO:0000256" key="1">
    <source>
        <dbReference type="ARBA" id="ARBA00007177"/>
    </source>
</evidence>
<dbReference type="InterPro" id="IPR002669">
    <property type="entry name" value="UreD"/>
</dbReference>
<comment type="similarity">
    <text evidence="1 3">Belongs to the UreD family.</text>
</comment>
<gene>
    <name evidence="4" type="primary">ureD1</name>
    <name evidence="3" type="synonym">ureD</name>
    <name evidence="4" type="ORF">SK3146_05580</name>
</gene>